<feature type="non-terminal residue" evidence="1">
    <location>
        <position position="1"/>
    </location>
</feature>
<gene>
    <name evidence="1" type="ORF">OESDEN_16102</name>
</gene>
<sequence>TLPLQFATASQAAQISGVAASTADALKNVRQYVKKAVVQTVRAEARKAGVENLVSSIASQIKPIVYYPIMLCGGKSADGKTGCSDLKEGYCCVLDQNQKNITGIVIGTSSPADIPEGYQRIIVSLAISNAVIGGWSRDTWRLKLFDVETKLRNGAYGENFKYASVRLL</sequence>
<name>A0A0B1SFW4_OESDE</name>
<keyword evidence="2" id="KW-1185">Reference proteome</keyword>
<dbReference type="Proteomes" id="UP000053660">
    <property type="component" value="Unassembled WGS sequence"/>
</dbReference>
<dbReference type="OrthoDB" id="5857231at2759"/>
<accession>A0A0B1SFW4</accession>
<reference evidence="1 2" key="1">
    <citation type="submission" date="2014-03" db="EMBL/GenBank/DDBJ databases">
        <title>Draft genome of the hookworm Oesophagostomum dentatum.</title>
        <authorList>
            <person name="Mitreva M."/>
        </authorList>
    </citation>
    <scope>NUCLEOTIDE SEQUENCE [LARGE SCALE GENOMIC DNA]</scope>
    <source>
        <strain evidence="1 2">OD-Hann</strain>
    </source>
</reference>
<protein>
    <submittedName>
        <fullName evidence="1">Uncharacterized protein</fullName>
    </submittedName>
</protein>
<organism evidence="1 2">
    <name type="scientific">Oesophagostomum dentatum</name>
    <name type="common">Nodular worm</name>
    <dbReference type="NCBI Taxonomy" id="61180"/>
    <lineage>
        <taxon>Eukaryota</taxon>
        <taxon>Metazoa</taxon>
        <taxon>Ecdysozoa</taxon>
        <taxon>Nematoda</taxon>
        <taxon>Chromadorea</taxon>
        <taxon>Rhabditida</taxon>
        <taxon>Rhabditina</taxon>
        <taxon>Rhabditomorpha</taxon>
        <taxon>Strongyloidea</taxon>
        <taxon>Strongylidae</taxon>
        <taxon>Oesophagostomum</taxon>
    </lineage>
</organism>
<evidence type="ECO:0000313" key="1">
    <source>
        <dbReference type="EMBL" id="KHJ84188.1"/>
    </source>
</evidence>
<dbReference type="EMBL" id="KN569716">
    <property type="protein sequence ID" value="KHJ84188.1"/>
    <property type="molecule type" value="Genomic_DNA"/>
</dbReference>
<dbReference type="AlphaFoldDB" id="A0A0B1SFW4"/>
<proteinExistence type="predicted"/>
<evidence type="ECO:0000313" key="2">
    <source>
        <dbReference type="Proteomes" id="UP000053660"/>
    </source>
</evidence>